<feature type="region of interest" description="Disordered" evidence="7">
    <location>
        <begin position="309"/>
        <end position="388"/>
    </location>
</feature>
<feature type="compositionally biased region" description="Low complexity" evidence="7">
    <location>
        <begin position="1422"/>
        <end position="1434"/>
    </location>
</feature>
<feature type="region of interest" description="Disordered" evidence="7">
    <location>
        <begin position="53"/>
        <end position="85"/>
    </location>
</feature>
<feature type="compositionally biased region" description="Polar residues" evidence="7">
    <location>
        <begin position="498"/>
        <end position="513"/>
    </location>
</feature>
<feature type="compositionally biased region" description="Polar residues" evidence="7">
    <location>
        <begin position="1098"/>
        <end position="1108"/>
    </location>
</feature>
<sequence>MSKKMWQKIFKSKSQKPQPLGKINKRHSRIVYEEYQQLNDLLAGENGQLNFSNEKENEHENGNGNGPVCGNGNGSSSSSSNSNSNINVFEQQPLQSSFNSLEFSEAHQLHQLQQPKLQQQQLSTFSRVRNTFSLRRNSKKLAHVKPSESDEAAAAIEDEASATLTNNKPGNQRQRIVIVVNKIDVATNSPSNHLHANPTAKTTETPIKSTTSSTTDPEAEEPMRGAEDDPLPPPPLTSGSSLPVPEYVPEQAKQLTPCPCCSRTFVVDALRKHVVICEKSSKKRKIFDSSRQRRDGTALSTYVLPKNFGLPNAERTAGLPSPPTSSREAMTTSVNAAPPEPVNSPQPVRRKSQSEMVRSTARASLRKAASTLSSNSAPEAPAGPLAAPAAPLVRERSLARRIKAPACDRCPHCERTFNPKAFDRHVEWCKEKAILNNIKSTNSQETSKAKERLEARKQYKPPNLKTKRSLARDKYSGNHEELLEAGEIAAPKPSMMSLSMTSSVHSDNTQTQVARPRTSAGSGGGRGKANSSVTQNQVSLYHEDPPSSPPPRERALVRPSKRSKPESCSEIDDTMERLRTGDAHQLAKLDCVEAPVLRPAGRRRSGCKVDKIDVGDREISLPHLPQVTMTFDELNGLIKRKGGKPICNVEMDDQEIAGLASKHRSSKSLVQQARRRICTTESPNLEFRALQQGSVVSKDVQFASLDSSLVPLQRMQRKVYSGSEEDSPRAEIQIKLEATTMRTVRRPTKRSGQVAQMISNSEPMRALPMPALRQSLEAINQSMGQTVLPKLELGNKREEYEAAETDEPDNYTSDLEDEYEEREDPIIRVVSLIELAKSMSKKNTESREKIQNEEEEHEREQEQEEDVDKDEDEDEDEDEEEEEEEKEEERPLKLPPLTKQNSNVNRRLVLLEQDENGTMYIKSAPNSKRRSNSGLGDKYDPFLSAKRQLEELCSPSTPPPEEEVTATTTTTNTTIRTPKTPTPSIAMTTSLTTSTIKPAQLAQKTTPASNFRRTSSLRGPRRTPMLNSRPLFATNYRPTIQRGLSDEGPISTNFLKPEEFDEMPVRAACGNDFHSPRVVRRDTSASNRKQLLKLPVGSGSNEPSSQAGRNVAKTDSLAVFLKYEHELEQLNAKAAELAAASQLTSKEQKDKSNTLSKQNSAKSLGQSTPTQLPPLTPTTVPKSPSGVVKEVASYPPVATPLRLEPISSKPVMNMNPPAPLTPIKLESIFGPRRETAFGSGGPVTTSLPGDYIDPKLINACDNLHVNSGISSDASSTPQQLSQSRSRSSSQSTITHERRQSGEARNLLKRKMRLGRNQFLYDASPEDADASSGCSADDEANRSSMEYDEQCWQQQQKQLLANPLPLVMPMVHNAMPTFDDFDFEEFLSSFENENEDEQFPLFKDCREFLMNRSTSRQRSFQKATSTPQTTVTATQLGAQPHGLQSKIKDNHHAHRSQQDPKMHEERLQRQQSNASRASSQEEKQSRLELEKRAAAEEHQQKREIFISIETETNAQGRSPISPESLRHMVGNAQTPIDVLHIENGNEPEHARFSKISDTEDAGDEPGDRASLATNRLAPSSSGSALAPNVQLNNAKNLIQQMQSDFRQMGEEASVSMRRMLIVGNNGGRGGEELRDANPGGPGQGQGQQQHHQVKANSPLTPSPSADSDELSSLDGYPMSSSHGSRRGASSKLSSDSAYGSSNSPYSLSRQRSTELHTGSPRGQGLLRPHTASAKLSGCMMDASTQAQTDYGTLKARQRLFAPDFGNNNGAGSESCSSGSDHSFAAQPNPQQQQETSNYNYQQQQQQETSNYKYQQQQEQEQAQSPPAYNNNNDNNNSVSMTPTTSEHSLMSNSSTSTSKKMSNFCYACGSKFIIKSANFCMDCGVKRVKL</sequence>
<keyword evidence="5" id="KW-0175">Coiled coil</keyword>
<dbReference type="Pfam" id="PF13913">
    <property type="entry name" value="zf-C2HC_2"/>
    <property type="match status" value="2"/>
</dbReference>
<dbReference type="InterPro" id="IPR026104">
    <property type="entry name" value="ZNF_C2HC_dom_1C"/>
</dbReference>
<feature type="region of interest" description="Disordered" evidence="7">
    <location>
        <begin position="999"/>
        <end position="1028"/>
    </location>
</feature>
<feature type="region of interest" description="Disordered" evidence="7">
    <location>
        <begin position="440"/>
        <end position="475"/>
    </location>
</feature>
<evidence type="ECO:0000256" key="6">
    <source>
        <dbReference type="PROSITE-ProRule" id="PRU01371"/>
    </source>
</evidence>
<evidence type="ECO:0000256" key="1">
    <source>
        <dbReference type="ARBA" id="ARBA00010843"/>
    </source>
</evidence>
<feature type="compositionally biased region" description="Polar residues" evidence="7">
    <location>
        <begin position="1508"/>
        <end position="1517"/>
    </location>
</feature>
<feature type="compositionally biased region" description="Low complexity" evidence="7">
    <location>
        <begin position="377"/>
        <end position="388"/>
    </location>
</feature>
<feature type="compositionally biased region" description="Basic and acidic residues" evidence="7">
    <location>
        <begin position="1478"/>
        <end position="1503"/>
    </location>
</feature>
<feature type="region of interest" description="Disordered" evidence="7">
    <location>
        <begin position="498"/>
        <end position="571"/>
    </location>
</feature>
<accession>A0ABM4TLE6</accession>
<feature type="compositionally biased region" description="Polar residues" evidence="7">
    <location>
        <begin position="999"/>
        <end position="1017"/>
    </location>
</feature>
<evidence type="ECO:0000256" key="5">
    <source>
        <dbReference type="ARBA" id="ARBA00023054"/>
    </source>
</evidence>
<feature type="region of interest" description="Disordered" evidence="7">
    <location>
        <begin position="1"/>
        <end position="25"/>
    </location>
</feature>
<feature type="compositionally biased region" description="Basic residues" evidence="7">
    <location>
        <begin position="1"/>
        <end position="14"/>
    </location>
</feature>
<feature type="compositionally biased region" description="Polar residues" evidence="7">
    <location>
        <begin position="188"/>
        <end position="216"/>
    </location>
</feature>
<feature type="compositionally biased region" description="Low complexity" evidence="7">
    <location>
        <begin position="1789"/>
        <end position="1835"/>
    </location>
</feature>
<feature type="region of interest" description="Disordered" evidence="7">
    <location>
        <begin position="1413"/>
        <end position="1521"/>
    </location>
</feature>
<feature type="region of interest" description="Disordered" evidence="7">
    <location>
        <begin position="800"/>
        <end position="822"/>
    </location>
</feature>
<feature type="compositionally biased region" description="Basic and acidic residues" evidence="7">
    <location>
        <begin position="1445"/>
        <end position="1467"/>
    </location>
</feature>
<feature type="compositionally biased region" description="Polar residues" evidence="7">
    <location>
        <begin position="1836"/>
        <end position="1848"/>
    </location>
</feature>
<feature type="region of interest" description="Disordered" evidence="7">
    <location>
        <begin position="839"/>
        <end position="905"/>
    </location>
</feature>
<evidence type="ECO:0000313" key="10">
    <source>
        <dbReference type="RefSeq" id="XP_070850785.1"/>
    </source>
</evidence>
<feature type="compositionally biased region" description="Acidic residues" evidence="7">
    <location>
        <begin position="853"/>
        <end position="887"/>
    </location>
</feature>
<dbReference type="InterPro" id="IPR049899">
    <property type="entry name" value="Znf_C2HC_C3H"/>
</dbReference>
<feature type="region of interest" description="Disordered" evidence="7">
    <location>
        <begin position="188"/>
        <end position="244"/>
    </location>
</feature>
<evidence type="ECO:0000313" key="9">
    <source>
        <dbReference type="Proteomes" id="UP001652628"/>
    </source>
</evidence>
<feature type="compositionally biased region" description="Low complexity" evidence="7">
    <location>
        <begin position="965"/>
        <end position="983"/>
    </location>
</feature>
<feature type="domain" description="C2HC/C3H-type" evidence="8">
    <location>
        <begin position="254"/>
        <end position="283"/>
    </location>
</feature>
<feature type="compositionally biased region" description="Polar residues" evidence="7">
    <location>
        <begin position="1690"/>
        <end position="1709"/>
    </location>
</feature>
<reference evidence="10" key="1">
    <citation type="submission" date="2025-08" db="UniProtKB">
        <authorList>
            <consortium name="RefSeq"/>
        </authorList>
    </citation>
    <scope>IDENTIFICATION</scope>
</reference>
<feature type="region of interest" description="Disordered" evidence="7">
    <location>
        <begin position="1621"/>
        <end position="1726"/>
    </location>
</feature>
<feature type="compositionally biased region" description="Low complexity" evidence="7">
    <location>
        <begin position="1678"/>
        <end position="1689"/>
    </location>
</feature>
<dbReference type="PANTHER" id="PTHR14649:SF1">
    <property type="entry name" value="ZINC FINGER C2HC DOMAIN-CONTAINING PROTEIN 1C"/>
    <property type="match status" value="1"/>
</dbReference>
<proteinExistence type="inferred from homology"/>
<feature type="region of interest" description="Disordered" evidence="7">
    <location>
        <begin position="1555"/>
        <end position="1586"/>
    </location>
</feature>
<dbReference type="PANTHER" id="PTHR14649">
    <property type="entry name" value="ZINC FINGER C2HC DOMAIN-CONTAINING PROTEIN 1C"/>
    <property type="match status" value="1"/>
</dbReference>
<dbReference type="PROSITE" id="PS52027">
    <property type="entry name" value="ZF_C2HC_C3H"/>
    <property type="match status" value="2"/>
</dbReference>
<feature type="compositionally biased region" description="Basic and acidic residues" evidence="7">
    <location>
        <begin position="842"/>
        <end position="852"/>
    </location>
</feature>
<keyword evidence="3 6" id="KW-0863">Zinc-finger</keyword>
<feature type="region of interest" description="Disordered" evidence="7">
    <location>
        <begin position="952"/>
        <end position="986"/>
    </location>
</feature>
<comment type="similarity">
    <text evidence="1">Belongs to the ZC2HC1 family.</text>
</comment>
<name>A0ABM4TLE6_DROSZ</name>
<keyword evidence="2" id="KW-0479">Metal-binding</keyword>
<feature type="compositionally biased region" description="Polar residues" evidence="7">
    <location>
        <begin position="529"/>
        <end position="539"/>
    </location>
</feature>
<dbReference type="GeneID" id="108009337"/>
<keyword evidence="9" id="KW-1185">Reference proteome</keyword>
<evidence type="ECO:0000256" key="2">
    <source>
        <dbReference type="ARBA" id="ARBA00022723"/>
    </source>
</evidence>
<feature type="compositionally biased region" description="Polar residues" evidence="7">
    <location>
        <begin position="1153"/>
        <end position="1167"/>
    </location>
</feature>
<feature type="compositionally biased region" description="Polar residues" evidence="7">
    <location>
        <begin position="324"/>
        <end position="335"/>
    </location>
</feature>
<dbReference type="Proteomes" id="UP001652628">
    <property type="component" value="Chromosome 2R"/>
</dbReference>
<feature type="compositionally biased region" description="Basic and acidic residues" evidence="7">
    <location>
        <begin position="541"/>
        <end position="556"/>
    </location>
</feature>
<feature type="compositionally biased region" description="Low complexity" evidence="7">
    <location>
        <begin position="74"/>
        <end position="85"/>
    </location>
</feature>
<feature type="region of interest" description="Disordered" evidence="7">
    <location>
        <begin position="1268"/>
        <end position="1306"/>
    </location>
</feature>
<evidence type="ECO:0000256" key="7">
    <source>
        <dbReference type="SAM" id="MobiDB-lite"/>
    </source>
</evidence>
<feature type="compositionally biased region" description="Acidic residues" evidence="7">
    <location>
        <begin position="801"/>
        <end position="822"/>
    </location>
</feature>
<feature type="compositionally biased region" description="Low complexity" evidence="7">
    <location>
        <begin position="1764"/>
        <end position="1781"/>
    </location>
</feature>
<evidence type="ECO:0000259" key="8">
    <source>
        <dbReference type="PROSITE" id="PS52027"/>
    </source>
</evidence>
<feature type="region of interest" description="Disordered" evidence="7">
    <location>
        <begin position="1078"/>
        <end position="1111"/>
    </location>
</feature>
<protein>
    <submittedName>
        <fullName evidence="10">Uncharacterized protein isoform X9</fullName>
    </submittedName>
</protein>
<feature type="compositionally biased region" description="Low complexity" evidence="7">
    <location>
        <begin position="1274"/>
        <end position="1292"/>
    </location>
</feature>
<organism evidence="9 10">
    <name type="scientific">Drosophila suzukii</name>
    <name type="common">Spotted-wing drosophila fruit fly</name>
    <dbReference type="NCBI Taxonomy" id="28584"/>
    <lineage>
        <taxon>Eukaryota</taxon>
        <taxon>Metazoa</taxon>
        <taxon>Ecdysozoa</taxon>
        <taxon>Arthropoda</taxon>
        <taxon>Hexapoda</taxon>
        <taxon>Insecta</taxon>
        <taxon>Pterygota</taxon>
        <taxon>Neoptera</taxon>
        <taxon>Endopterygota</taxon>
        <taxon>Diptera</taxon>
        <taxon>Brachycera</taxon>
        <taxon>Muscomorpha</taxon>
        <taxon>Ephydroidea</taxon>
        <taxon>Drosophilidae</taxon>
        <taxon>Drosophila</taxon>
        <taxon>Sophophora</taxon>
    </lineage>
</organism>
<evidence type="ECO:0000256" key="3">
    <source>
        <dbReference type="ARBA" id="ARBA00022771"/>
    </source>
</evidence>
<feature type="compositionally biased region" description="Basic and acidic residues" evidence="7">
    <location>
        <begin position="447"/>
        <end position="457"/>
    </location>
</feature>
<feature type="domain" description="C2HC/C3H-type" evidence="8">
    <location>
        <begin position="406"/>
        <end position="435"/>
    </location>
</feature>
<gene>
    <name evidence="10" type="primary">LOC108009337</name>
</gene>
<feature type="region of interest" description="Disordered" evidence="7">
    <location>
        <begin position="1144"/>
        <end position="1187"/>
    </location>
</feature>
<feature type="region of interest" description="Disordered" evidence="7">
    <location>
        <begin position="1762"/>
        <end position="1856"/>
    </location>
</feature>
<feature type="compositionally biased region" description="Low complexity" evidence="7">
    <location>
        <begin position="1468"/>
        <end position="1477"/>
    </location>
</feature>
<feature type="compositionally biased region" description="Gly residues" evidence="7">
    <location>
        <begin position="63"/>
        <end position="73"/>
    </location>
</feature>
<dbReference type="RefSeq" id="XP_070850785.1">
    <property type="nucleotide sequence ID" value="XM_070994684.1"/>
</dbReference>
<feature type="compositionally biased region" description="Low complexity" evidence="7">
    <location>
        <begin position="1575"/>
        <end position="1586"/>
    </location>
</feature>
<keyword evidence="4" id="KW-0862">Zinc</keyword>
<feature type="region of interest" description="Disordered" evidence="7">
    <location>
        <begin position="1320"/>
        <end position="1348"/>
    </location>
</feature>
<feature type="compositionally biased region" description="Polar residues" evidence="7">
    <location>
        <begin position="1653"/>
        <end position="1664"/>
    </location>
</feature>
<evidence type="ECO:0000256" key="4">
    <source>
        <dbReference type="ARBA" id="ARBA00022833"/>
    </source>
</evidence>